<sequence length="302" mass="33588">MNTFLRNQGQYLLKNEICAFFVAAILALTPLTTWLSLAVITLVTLRKGFVDGAKVFICGIIASYISYQFNANLGHAFSMTIITFIIGFSAALILRLTANWKVVIFGILIAALVIISLIHGLLPTYANEQYALLLTVLKEIDPNHMLVQLLESQQHTNPNLIVNSLLGIRVLSLVFSALGSLMLARGIQSLLFYPGGFREEMLAFRASCVGVFLLIIAVFGVYQGNPIAISCLPLLVVYLMFAGISLFFNIMARKRDLITIFLLFVPLIIVPYIMLPIYVFFGSLDSLFNLRLHLSLGRKFKN</sequence>
<evidence type="ECO:0000313" key="2">
    <source>
        <dbReference type="EMBL" id="STX51734.1"/>
    </source>
</evidence>
<gene>
    <name evidence="2" type="ORF">NCTC13316_01830</name>
</gene>
<dbReference type="RefSeq" id="WP_115331350.1">
    <property type="nucleotide sequence ID" value="NZ_CAAAHP010000002.1"/>
</dbReference>
<name>A0A378JKM5_9GAMM</name>
<feature type="transmembrane region" description="Helical" evidence="1">
    <location>
        <begin position="75"/>
        <end position="95"/>
    </location>
</feature>
<protein>
    <submittedName>
        <fullName evidence="2">Membrane protein</fullName>
    </submittedName>
</protein>
<feature type="transmembrane region" description="Helical" evidence="1">
    <location>
        <begin position="20"/>
        <end position="45"/>
    </location>
</feature>
<evidence type="ECO:0000256" key="1">
    <source>
        <dbReference type="SAM" id="Phobius"/>
    </source>
</evidence>
<feature type="transmembrane region" description="Helical" evidence="1">
    <location>
        <begin position="227"/>
        <end position="248"/>
    </location>
</feature>
<proteinExistence type="predicted"/>
<organism evidence="2 3">
    <name type="scientific">Legionella busanensis</name>
    <dbReference type="NCBI Taxonomy" id="190655"/>
    <lineage>
        <taxon>Bacteria</taxon>
        <taxon>Pseudomonadati</taxon>
        <taxon>Pseudomonadota</taxon>
        <taxon>Gammaproteobacteria</taxon>
        <taxon>Legionellales</taxon>
        <taxon>Legionellaceae</taxon>
        <taxon>Legionella</taxon>
    </lineage>
</organism>
<dbReference type="Proteomes" id="UP000254794">
    <property type="component" value="Unassembled WGS sequence"/>
</dbReference>
<keyword evidence="1" id="KW-0472">Membrane</keyword>
<keyword evidence="1" id="KW-1133">Transmembrane helix</keyword>
<feature type="transmembrane region" description="Helical" evidence="1">
    <location>
        <begin position="202"/>
        <end position="221"/>
    </location>
</feature>
<feature type="transmembrane region" description="Helical" evidence="1">
    <location>
        <begin position="102"/>
        <end position="122"/>
    </location>
</feature>
<feature type="transmembrane region" description="Helical" evidence="1">
    <location>
        <begin position="260"/>
        <end position="281"/>
    </location>
</feature>
<evidence type="ECO:0000313" key="3">
    <source>
        <dbReference type="Proteomes" id="UP000254794"/>
    </source>
</evidence>
<reference evidence="2 3" key="1">
    <citation type="submission" date="2018-06" db="EMBL/GenBank/DDBJ databases">
        <authorList>
            <consortium name="Pathogen Informatics"/>
            <person name="Doyle S."/>
        </authorList>
    </citation>
    <scope>NUCLEOTIDE SEQUENCE [LARGE SCALE GENOMIC DNA]</scope>
    <source>
        <strain evidence="2 3">NCTC13316</strain>
    </source>
</reference>
<keyword evidence="3" id="KW-1185">Reference proteome</keyword>
<keyword evidence="1" id="KW-0812">Transmembrane</keyword>
<dbReference type="AlphaFoldDB" id="A0A378JKM5"/>
<dbReference type="EMBL" id="UGOD01000001">
    <property type="protein sequence ID" value="STX51734.1"/>
    <property type="molecule type" value="Genomic_DNA"/>
</dbReference>
<accession>A0A378JKM5</accession>
<dbReference type="OrthoDB" id="5659946at2"/>
<feature type="transmembrane region" description="Helical" evidence="1">
    <location>
        <begin position="160"/>
        <end position="181"/>
    </location>
</feature>